<evidence type="ECO:0000313" key="4">
    <source>
        <dbReference type="Proteomes" id="UP000694388"/>
    </source>
</evidence>
<proteinExistence type="predicted"/>
<reference evidence="3" key="2">
    <citation type="submission" date="2025-09" db="UniProtKB">
        <authorList>
            <consortium name="Ensembl"/>
        </authorList>
    </citation>
    <scope>IDENTIFICATION</scope>
</reference>
<evidence type="ECO:0000259" key="2">
    <source>
        <dbReference type="PROSITE" id="PS50174"/>
    </source>
</evidence>
<dbReference type="InterPro" id="IPR000467">
    <property type="entry name" value="G_patch_dom"/>
</dbReference>
<feature type="domain" description="G-patch" evidence="2">
    <location>
        <begin position="69"/>
        <end position="95"/>
    </location>
</feature>
<sequence>MLLYRYMYVLESFCLPREDVRPGLQIDRWAKQHRKERRHQELNRLNRQKSHREMEMEHREEALNTALARNNKGFAMLQKMGYKIGQGLGRQGLGVSGEEGRVGRGGGREEQGGEEEGGRKEVEQGKRRGEGKRREGGEREKGEGRGEGGECGGRVRGVSGGGGAVLQLLCCRIMQIKFKVHRLGVGRGLKFLILRSTSLYFMDAPKGCNLCFLSTTKSLISEYTRFSGMMNGRLVFLNSFTCPVEPRS</sequence>
<dbReference type="AlphaFoldDB" id="A0A8C4R2M8"/>
<organism evidence="3 4">
    <name type="scientific">Eptatretus burgeri</name>
    <name type="common">Inshore hagfish</name>
    <dbReference type="NCBI Taxonomy" id="7764"/>
    <lineage>
        <taxon>Eukaryota</taxon>
        <taxon>Metazoa</taxon>
        <taxon>Chordata</taxon>
        <taxon>Craniata</taxon>
        <taxon>Vertebrata</taxon>
        <taxon>Cyclostomata</taxon>
        <taxon>Myxini</taxon>
        <taxon>Myxiniformes</taxon>
        <taxon>Myxinidae</taxon>
        <taxon>Eptatretinae</taxon>
        <taxon>Eptatretus</taxon>
    </lineage>
</organism>
<protein>
    <recommendedName>
        <fullName evidence="2">G-patch domain-containing protein</fullName>
    </recommendedName>
</protein>
<keyword evidence="4" id="KW-1185">Reference proteome</keyword>
<accession>A0A8C4R2M8</accession>
<dbReference type="Pfam" id="PF01585">
    <property type="entry name" value="G-patch"/>
    <property type="match status" value="1"/>
</dbReference>
<dbReference type="GO" id="GO:0003676">
    <property type="term" value="F:nucleic acid binding"/>
    <property type="evidence" value="ECO:0007669"/>
    <property type="project" value="InterPro"/>
</dbReference>
<dbReference type="Ensembl" id="ENSEBUT00000024012.1">
    <property type="protein sequence ID" value="ENSEBUP00000023436.1"/>
    <property type="gene ID" value="ENSEBUG00000014435.1"/>
</dbReference>
<evidence type="ECO:0000256" key="1">
    <source>
        <dbReference type="SAM" id="MobiDB-lite"/>
    </source>
</evidence>
<evidence type="ECO:0000313" key="3">
    <source>
        <dbReference type="Ensembl" id="ENSEBUP00000023436.1"/>
    </source>
</evidence>
<name>A0A8C4R2M8_EPTBU</name>
<feature type="region of interest" description="Disordered" evidence="1">
    <location>
        <begin position="93"/>
        <end position="151"/>
    </location>
</feature>
<dbReference type="PROSITE" id="PS50174">
    <property type="entry name" value="G_PATCH"/>
    <property type="match status" value="1"/>
</dbReference>
<reference evidence="3" key="1">
    <citation type="submission" date="2025-08" db="UniProtKB">
        <authorList>
            <consortium name="Ensembl"/>
        </authorList>
    </citation>
    <scope>IDENTIFICATION</scope>
</reference>
<feature type="compositionally biased region" description="Basic and acidic residues" evidence="1">
    <location>
        <begin position="98"/>
        <end position="148"/>
    </location>
</feature>
<dbReference type="Proteomes" id="UP000694388">
    <property type="component" value="Unplaced"/>
</dbReference>